<proteinExistence type="predicted"/>
<comment type="caution">
    <text evidence="1">The sequence shown here is derived from an EMBL/GenBank/DDBJ whole genome shotgun (WGS) entry which is preliminary data.</text>
</comment>
<organism evidence="1">
    <name type="scientific">marine sediment metagenome</name>
    <dbReference type="NCBI Taxonomy" id="412755"/>
    <lineage>
        <taxon>unclassified sequences</taxon>
        <taxon>metagenomes</taxon>
        <taxon>ecological metagenomes</taxon>
    </lineage>
</organism>
<sequence>MKAIKGKVELELRNGISILLSDTVKLGVDEKKEFSFLYKTTLGRYTSVFSQITEIEKREGETIFKLDKRIAGEIGDGDNVDLIFSAAPPQAEIVYLAIQKQVPLPQGDWSKIV</sequence>
<dbReference type="AlphaFoldDB" id="X1NV82"/>
<accession>X1NV82</accession>
<name>X1NV82_9ZZZZ</name>
<gene>
    <name evidence="1" type="ORF">S06H3_27644</name>
</gene>
<reference evidence="1" key="1">
    <citation type="journal article" date="2014" name="Front. Microbiol.">
        <title>High frequency of phylogenetically diverse reductive dehalogenase-homologous genes in deep subseafloor sedimentary metagenomes.</title>
        <authorList>
            <person name="Kawai M."/>
            <person name="Futagami T."/>
            <person name="Toyoda A."/>
            <person name="Takaki Y."/>
            <person name="Nishi S."/>
            <person name="Hori S."/>
            <person name="Arai W."/>
            <person name="Tsubouchi T."/>
            <person name="Morono Y."/>
            <person name="Uchiyama I."/>
            <person name="Ito T."/>
            <person name="Fujiyama A."/>
            <person name="Inagaki F."/>
            <person name="Takami H."/>
        </authorList>
    </citation>
    <scope>NUCLEOTIDE SEQUENCE</scope>
    <source>
        <strain evidence="1">Expedition CK06-06</strain>
    </source>
</reference>
<feature type="non-terminal residue" evidence="1">
    <location>
        <position position="113"/>
    </location>
</feature>
<dbReference type="EMBL" id="BARV01016055">
    <property type="protein sequence ID" value="GAI22564.1"/>
    <property type="molecule type" value="Genomic_DNA"/>
</dbReference>
<evidence type="ECO:0000313" key="1">
    <source>
        <dbReference type="EMBL" id="GAI22564.1"/>
    </source>
</evidence>
<protein>
    <submittedName>
        <fullName evidence="1">Uncharacterized protein</fullName>
    </submittedName>
</protein>